<keyword evidence="4" id="KW-0067">ATP-binding</keyword>
<evidence type="ECO:0000256" key="1">
    <source>
        <dbReference type="ARBA" id="ARBA00034923"/>
    </source>
</evidence>
<dbReference type="InterPro" id="IPR011528">
    <property type="entry name" value="NERD"/>
</dbReference>
<dbReference type="Gene3D" id="3.40.50.300">
    <property type="entry name" value="P-loop containing nucleotide triphosphate hydrolases"/>
    <property type="match status" value="2"/>
</dbReference>
<dbReference type="PANTHER" id="PTHR11070">
    <property type="entry name" value="UVRD / RECB / PCRA DNA HELICASE FAMILY MEMBER"/>
    <property type="match status" value="1"/>
</dbReference>
<dbReference type="GO" id="GO:0003677">
    <property type="term" value="F:DNA binding"/>
    <property type="evidence" value="ECO:0007669"/>
    <property type="project" value="InterPro"/>
</dbReference>
<accession>A0A0T9RJE6</accession>
<keyword evidence="4" id="KW-0378">Hydrolase</keyword>
<dbReference type="EMBL" id="CQAZ01000086">
    <property type="protein sequence ID" value="CNI64163.1"/>
    <property type="molecule type" value="Genomic_DNA"/>
</dbReference>
<reference evidence="5 6" key="2">
    <citation type="submission" date="2015-03" db="EMBL/GenBank/DDBJ databases">
        <authorList>
            <consortium name="Pathogen Informatics"/>
            <person name="Murphy D."/>
        </authorList>
    </citation>
    <scope>NUCLEOTIDE SEQUENCE [LARGE SCALE GENOMIC DNA]</scope>
    <source>
        <strain evidence="6">type strain: CIP110230</strain>
        <strain evidence="5">Type strain: CIP110230</strain>
    </source>
</reference>
<dbReference type="Pfam" id="PF13245">
    <property type="entry name" value="AAA_19"/>
    <property type="match status" value="1"/>
</dbReference>
<dbReference type="PANTHER" id="PTHR11070:SF2">
    <property type="entry name" value="ATP-DEPENDENT DNA HELICASE SRS2"/>
    <property type="match status" value="1"/>
</dbReference>
<evidence type="ECO:0000313" key="6">
    <source>
        <dbReference type="Proteomes" id="UP000044625"/>
    </source>
</evidence>
<dbReference type="InterPro" id="IPR027785">
    <property type="entry name" value="UvrD-like_helicase_C"/>
</dbReference>
<dbReference type="SUPFAM" id="SSF52540">
    <property type="entry name" value="P-loop containing nucleoside triphosphate hydrolases"/>
    <property type="match status" value="1"/>
</dbReference>
<evidence type="ECO:0000313" key="7">
    <source>
        <dbReference type="Proteomes" id="UP000045840"/>
    </source>
</evidence>
<dbReference type="Proteomes" id="UP000044625">
    <property type="component" value="Unassembled WGS sequence"/>
</dbReference>
<keyword evidence="4" id="KW-0547">Nucleotide-binding</keyword>
<dbReference type="RefSeq" id="WP_042592760.1">
    <property type="nucleotide sequence ID" value="NZ_CQAZ01000086.1"/>
</dbReference>
<keyword evidence="4" id="KW-0347">Helicase</keyword>
<feature type="domain" description="UvrD-like helicase C-terminal" evidence="3">
    <location>
        <begin position="529"/>
        <end position="580"/>
    </location>
</feature>
<dbReference type="GO" id="GO:0000725">
    <property type="term" value="P:recombinational repair"/>
    <property type="evidence" value="ECO:0007669"/>
    <property type="project" value="TreeGrafter"/>
</dbReference>
<reference evidence="7" key="3">
    <citation type="submission" date="2015-03" db="EMBL/GenBank/DDBJ databases">
        <authorList>
            <consortium name="Pathogen Informatics"/>
        </authorList>
    </citation>
    <scope>NUCLEOTIDE SEQUENCE [LARGE SCALE GENOMIC DNA]</scope>
    <source>
        <strain evidence="7">A125KOH2</strain>
    </source>
</reference>
<keyword evidence="6" id="KW-1185">Reference proteome</keyword>
<sequence length="608" mass="68924">MAKLMTSLTLCAERMTHGERRVAQRLESHLGEGCLVWYDIPVGRQYRHPDFVIIDPSIGLIFLEVKDWRLSTLRHADPQTVTLDTEQGQKQERNPLVQVREYACATIEMLSQDSGLQQKTGLYKGKLNIAWAYGVVFTNITRQQLTSLSANGAVESIFPQALTICQDEMTESVSLAAFRHKIAALFTTRFRPTITPVIRDNLRRHLFPEIAIPVKEKNSQVCRIMDIQQEVLARNLGEGHRVIHGVAGSGKTLILLYRCLYLAETTARPVLVLCFNIILANYIRECIADRGLSHKVHVYHFHDWCGIAARRFNLSVSREGMFFDNCFAALESAVDSGVLTDAGYDAVLVDEGHDFDRRWLSLIARLFDNANRSLLLMYDDAQSLYRRERALNFSLASVGIQAQGRTSVLRVNYRNPRRILNFAYAFSRDYFDRHHNNEVPLVLPEACGEDGNVPDIVQCRSAADEAYRVVAWMKEKYALTGRWGDIAVLCPTQFSADRLTELLVLQDIPTVISFTPAEKKCYSHREDVVHLLTFQSSKGLEFPFVAVINASFVHKAAEDESEAIPALYVAFTRATRSLLVTCYRENSISRHLAEFAGMDLQELQIEQP</sequence>
<dbReference type="OrthoDB" id="7066673at2"/>
<dbReference type="Pfam" id="PF08378">
    <property type="entry name" value="NERD"/>
    <property type="match status" value="1"/>
</dbReference>
<dbReference type="Pfam" id="PF13538">
    <property type="entry name" value="UvrD_C_2"/>
    <property type="match status" value="1"/>
</dbReference>
<protein>
    <recommendedName>
        <fullName evidence="1">DNA 3'-5' helicase II</fullName>
    </recommendedName>
</protein>
<gene>
    <name evidence="4" type="ORF">ERS008529_04571</name>
    <name evidence="5" type="ORF">ERS137968_02778</name>
</gene>
<proteinExistence type="predicted"/>
<dbReference type="InterPro" id="IPR000212">
    <property type="entry name" value="DNA_helicase_UvrD/REP"/>
</dbReference>
<dbReference type="GO" id="GO:0005524">
    <property type="term" value="F:ATP binding"/>
    <property type="evidence" value="ECO:0007669"/>
    <property type="project" value="InterPro"/>
</dbReference>
<name>A0A0T9RJE6_9GAMM</name>
<dbReference type="AlphaFoldDB" id="A0A0T9RJE6"/>
<evidence type="ECO:0000313" key="5">
    <source>
        <dbReference type="EMBL" id="CRY67696.1"/>
    </source>
</evidence>
<dbReference type="InterPro" id="IPR027417">
    <property type="entry name" value="P-loop_NTPase"/>
</dbReference>
<evidence type="ECO:0000259" key="2">
    <source>
        <dbReference type="Pfam" id="PF08378"/>
    </source>
</evidence>
<dbReference type="EMBL" id="CWJL01000014">
    <property type="protein sequence ID" value="CRY67696.1"/>
    <property type="molecule type" value="Genomic_DNA"/>
</dbReference>
<organism evidence="4 7">
    <name type="scientific">Yersinia pekkanenii</name>
    <dbReference type="NCBI Taxonomy" id="1288385"/>
    <lineage>
        <taxon>Bacteria</taxon>
        <taxon>Pseudomonadati</taxon>
        <taxon>Pseudomonadota</taxon>
        <taxon>Gammaproteobacteria</taxon>
        <taxon>Enterobacterales</taxon>
        <taxon>Yersiniaceae</taxon>
        <taxon>Yersinia</taxon>
    </lineage>
</organism>
<dbReference type="Proteomes" id="UP000045840">
    <property type="component" value="Unassembled WGS sequence"/>
</dbReference>
<evidence type="ECO:0000259" key="3">
    <source>
        <dbReference type="Pfam" id="PF13538"/>
    </source>
</evidence>
<dbReference type="GO" id="GO:0043138">
    <property type="term" value="F:3'-5' DNA helicase activity"/>
    <property type="evidence" value="ECO:0007669"/>
    <property type="project" value="TreeGrafter"/>
</dbReference>
<dbReference type="STRING" id="1288385.ERS137968_02778"/>
<feature type="domain" description="NERD" evidence="2">
    <location>
        <begin position="17"/>
        <end position="113"/>
    </location>
</feature>
<evidence type="ECO:0000313" key="4">
    <source>
        <dbReference type="EMBL" id="CNI64163.1"/>
    </source>
</evidence>
<reference evidence="4" key="1">
    <citation type="submission" date="2015-03" db="EMBL/GenBank/DDBJ databases">
        <authorList>
            <person name="Murphy D."/>
        </authorList>
    </citation>
    <scope>NUCLEOTIDE SEQUENCE [LARGE SCALE GENOMIC DNA]</scope>
    <source>
        <strain evidence="4">A125KOH2</strain>
    </source>
</reference>
<dbReference type="GO" id="GO:0005829">
    <property type="term" value="C:cytosol"/>
    <property type="evidence" value="ECO:0007669"/>
    <property type="project" value="TreeGrafter"/>
</dbReference>